<dbReference type="AlphaFoldDB" id="A0A0B0PHV3"/>
<reference evidence="2" key="1">
    <citation type="submission" date="2014-09" db="EMBL/GenBank/DDBJ databases">
        <authorList>
            <person name="Mudge J."/>
            <person name="Ramaraj T."/>
            <person name="Lindquist I.E."/>
            <person name="Bharti A.K."/>
            <person name="Sundararajan A."/>
            <person name="Cameron C.T."/>
            <person name="Woodward J.E."/>
            <person name="May G.D."/>
            <person name="Brubaker C."/>
            <person name="Broadhvest J."/>
            <person name="Wilkins T.A."/>
        </authorList>
    </citation>
    <scope>NUCLEOTIDE SEQUENCE</scope>
    <source>
        <strain evidence="2">cv. AKA8401</strain>
    </source>
</reference>
<evidence type="ECO:0000313" key="2">
    <source>
        <dbReference type="Proteomes" id="UP000032142"/>
    </source>
</evidence>
<dbReference type="Proteomes" id="UP000032142">
    <property type="component" value="Unassembled WGS sequence"/>
</dbReference>
<proteinExistence type="predicted"/>
<keyword evidence="2" id="KW-1185">Reference proteome</keyword>
<sequence length="58" mass="6804">MSELNMCYPRKYRQSFNLGYICHDIGFRHLLLCKTTSGTLTSTFVLHVRPCLGHRHHI</sequence>
<organism evidence="1 2">
    <name type="scientific">Gossypium arboreum</name>
    <name type="common">Tree cotton</name>
    <name type="synonym">Gossypium nanking</name>
    <dbReference type="NCBI Taxonomy" id="29729"/>
    <lineage>
        <taxon>Eukaryota</taxon>
        <taxon>Viridiplantae</taxon>
        <taxon>Streptophyta</taxon>
        <taxon>Embryophyta</taxon>
        <taxon>Tracheophyta</taxon>
        <taxon>Spermatophyta</taxon>
        <taxon>Magnoliopsida</taxon>
        <taxon>eudicotyledons</taxon>
        <taxon>Gunneridae</taxon>
        <taxon>Pentapetalae</taxon>
        <taxon>rosids</taxon>
        <taxon>malvids</taxon>
        <taxon>Malvales</taxon>
        <taxon>Malvaceae</taxon>
        <taxon>Malvoideae</taxon>
        <taxon>Gossypium</taxon>
    </lineage>
</organism>
<gene>
    <name evidence="1" type="ORF">F383_09372</name>
</gene>
<accession>A0A0B0PHV3</accession>
<protein>
    <submittedName>
        <fullName evidence="1">Solute carrier family 23 member 1</fullName>
    </submittedName>
</protein>
<evidence type="ECO:0000313" key="1">
    <source>
        <dbReference type="EMBL" id="KHG22941.1"/>
    </source>
</evidence>
<dbReference type="EMBL" id="KN423352">
    <property type="protein sequence ID" value="KHG22941.1"/>
    <property type="molecule type" value="Genomic_DNA"/>
</dbReference>
<name>A0A0B0PHV3_GOSAR</name>